<feature type="compositionally biased region" description="Basic and acidic residues" evidence="1">
    <location>
        <begin position="1260"/>
        <end position="1275"/>
    </location>
</feature>
<sequence>MTRDTFCYTYDVIMCQPSSQNEVYDPVHAFSSPNWIGQLTVPSIHHFPHFFKLFVNKDNKVENRLRGTTWHIVDDFVLHSRNIPDGEHVVLLTSPNKKRWNNITAPKAILDPVFLYNVPTLLFPEMIHMFNAIPCPYEYDPKLTSLMMRAQSTIPLQGMIPRDVFTPYLLNCGFRNIHPSSPQFDPLNGFTQHATLDASQIVEIRNTKTMNESTKLYLISSYNDLLYAAQFDKGDNEVFLSAVENGLILTQLRPIGSSTINSRTVSFPKTNISLIQVMSGSSTILAITIPDAVSLMRHEAEVYNPQCDFLFQHCLRKEALTGFSHPRNADAISDTDEDFVNGGRRAHWTRLQVVTSHLVANNVQNGVFDSILLVFRLLKESDVLHSLGVFFLKNTAESKCEFTDEGVQLMKRWCFILKTLYRLKRVQIFPSFIVVADLNKCPNFNPKGIQKLRSFVAGQNILVAQFAAKREIDVGDVEIPAMTASTAPVLARFSDLEVNHNPHAVRCAFCGSLVAENFPNHHCQAMWYYLPRVRQNLKLIDLVYSDQQKLVPVEEHVQMKRRNKGRLSFRSTEIVFEETQVSTGKTEQKDELAKAKTVEIYGDIFSIDSDIEQKKANSGLWPTLRSASNQTDFVRITCTSEIPGTPDCYRFPFPPLQSTLRGTSTTPNDAIRRYASPQQTSGSPNDPSRIVEAHCLWSDGFKLSCEKVGNSKYKPIKRPERPYRSLEFDLPSVDITNHKHNAQSMLPAGANARSGRIPVRQAQGTDPLRDKRIEYESFWQSLNRKSPSAGMDGTLQKDEKELMKKIYKCENETEKSHLACFLAKCLLLRSRLSLQSGALTTAMSLFGQSKQHMVLNDTSEVECELIERIQDCENEIKKTQPTCHEVQELLLRSRLSLQSGEIEAAISLFEQSQQHMEMNDAAEVESEWRHARSCDPETSSDQFDELERVAANARECFGINWERWIREGQNLPILLNPSFHILQHHLQQVQDHVDTLGSCLETFVVEVPAEEVSSQDTVGSVSSDEPHTNEAERSMAKNHVLQALKEGLSLQLRIGWETGSWDEVHFFQNELKSINRIFGDPTIPPLPATFKSQTEQINELDIGVVTRAIGNILTTTREHCNTWHALVRDHQHSLSPTPRPPGDLEGTRRTNEVRMVIGGNPSASGPFPQHSRVPHEIRMNAQLLTDRISGIIAACHWRLEKTGNNEMMNDLYEMITELNHFVTTTSDFGVNVETVESRSSEVMLIDESAEVTDLLDVGHTKIDPKDFGKQKRGDPTDSGEFDAPSKAEKRMRISIPPN</sequence>
<comment type="caution">
    <text evidence="2">The sequence shown here is derived from an EMBL/GenBank/DDBJ whole genome shotgun (WGS) entry which is preliminary data.</text>
</comment>
<feature type="compositionally biased region" description="Polar residues" evidence="1">
    <location>
        <begin position="1014"/>
        <end position="1023"/>
    </location>
</feature>
<accession>A0ABQ9YAQ5</accession>
<protein>
    <submittedName>
        <fullName evidence="2">Uncharacterized protein</fullName>
    </submittedName>
</protein>
<feature type="region of interest" description="Disordered" evidence="1">
    <location>
        <begin position="1260"/>
        <end position="1298"/>
    </location>
</feature>
<organism evidence="2 3">
    <name type="scientific">Blattamonas nauphoetae</name>
    <dbReference type="NCBI Taxonomy" id="2049346"/>
    <lineage>
        <taxon>Eukaryota</taxon>
        <taxon>Metamonada</taxon>
        <taxon>Preaxostyla</taxon>
        <taxon>Oxymonadida</taxon>
        <taxon>Blattamonas</taxon>
    </lineage>
</organism>
<evidence type="ECO:0000256" key="1">
    <source>
        <dbReference type="SAM" id="MobiDB-lite"/>
    </source>
</evidence>
<feature type="compositionally biased region" description="Basic and acidic residues" evidence="1">
    <location>
        <begin position="1024"/>
        <end position="1033"/>
    </location>
</feature>
<dbReference type="EMBL" id="JARBJD010000020">
    <property type="protein sequence ID" value="KAK2960857.1"/>
    <property type="molecule type" value="Genomic_DNA"/>
</dbReference>
<dbReference type="Proteomes" id="UP001281761">
    <property type="component" value="Unassembled WGS sequence"/>
</dbReference>
<keyword evidence="3" id="KW-1185">Reference proteome</keyword>
<gene>
    <name evidence="2" type="ORF">BLNAU_4254</name>
</gene>
<reference evidence="2 3" key="1">
    <citation type="journal article" date="2022" name="bioRxiv">
        <title>Genomics of Preaxostyla Flagellates Illuminates Evolutionary Transitions and the Path Towards Mitochondrial Loss.</title>
        <authorList>
            <person name="Novak L.V.F."/>
            <person name="Treitli S.C."/>
            <person name="Pyrih J."/>
            <person name="Halakuc P."/>
            <person name="Pipaliya S.V."/>
            <person name="Vacek V."/>
            <person name="Brzon O."/>
            <person name="Soukal P."/>
            <person name="Eme L."/>
            <person name="Dacks J.B."/>
            <person name="Karnkowska A."/>
            <person name="Elias M."/>
            <person name="Hampl V."/>
        </authorList>
    </citation>
    <scope>NUCLEOTIDE SEQUENCE [LARGE SCALE GENOMIC DNA]</scope>
    <source>
        <strain evidence="2">NAU3</strain>
        <tissue evidence="2">Gut</tissue>
    </source>
</reference>
<evidence type="ECO:0000313" key="3">
    <source>
        <dbReference type="Proteomes" id="UP001281761"/>
    </source>
</evidence>
<name>A0ABQ9YAQ5_9EUKA</name>
<evidence type="ECO:0000313" key="2">
    <source>
        <dbReference type="EMBL" id="KAK2960857.1"/>
    </source>
</evidence>
<proteinExistence type="predicted"/>
<feature type="region of interest" description="Disordered" evidence="1">
    <location>
        <begin position="1014"/>
        <end position="1033"/>
    </location>
</feature>